<dbReference type="InterPro" id="IPR036390">
    <property type="entry name" value="WH_DNA-bd_sf"/>
</dbReference>
<accession>A0ABQ5WC34</accession>
<dbReference type="InterPro" id="IPR050389">
    <property type="entry name" value="LysR-type_TF"/>
</dbReference>
<dbReference type="Pfam" id="PF03466">
    <property type="entry name" value="LysR_substrate"/>
    <property type="match status" value="1"/>
</dbReference>
<dbReference type="InterPro" id="IPR036388">
    <property type="entry name" value="WH-like_DNA-bd_sf"/>
</dbReference>
<feature type="domain" description="HTH lysR-type" evidence="6">
    <location>
        <begin position="8"/>
        <end position="65"/>
    </location>
</feature>
<evidence type="ECO:0000256" key="2">
    <source>
        <dbReference type="ARBA" id="ARBA00022458"/>
    </source>
</evidence>
<protein>
    <submittedName>
        <fullName evidence="7">LysR family transcriptional regulator</fullName>
    </submittedName>
</protein>
<keyword evidence="3" id="KW-0805">Transcription regulation</keyword>
<dbReference type="CDD" id="cd08417">
    <property type="entry name" value="PBP2_Nitroaromatics_like"/>
    <property type="match status" value="1"/>
</dbReference>
<dbReference type="SUPFAM" id="SSF46785">
    <property type="entry name" value="Winged helix' DNA-binding domain"/>
    <property type="match status" value="1"/>
</dbReference>
<dbReference type="PROSITE" id="PS50931">
    <property type="entry name" value="HTH_LYSR"/>
    <property type="match status" value="1"/>
</dbReference>
<dbReference type="Proteomes" id="UP001156691">
    <property type="component" value="Unassembled WGS sequence"/>
</dbReference>
<keyword evidence="8" id="KW-1185">Reference proteome</keyword>
<dbReference type="InterPro" id="IPR000847">
    <property type="entry name" value="LysR_HTH_N"/>
</dbReference>
<evidence type="ECO:0000256" key="5">
    <source>
        <dbReference type="ARBA" id="ARBA00023163"/>
    </source>
</evidence>
<evidence type="ECO:0000256" key="1">
    <source>
        <dbReference type="ARBA" id="ARBA00009437"/>
    </source>
</evidence>
<evidence type="ECO:0000256" key="4">
    <source>
        <dbReference type="ARBA" id="ARBA00023125"/>
    </source>
</evidence>
<evidence type="ECO:0000256" key="3">
    <source>
        <dbReference type="ARBA" id="ARBA00023015"/>
    </source>
</evidence>
<comment type="caution">
    <text evidence="7">The sequence shown here is derived from an EMBL/GenBank/DDBJ whole genome shotgun (WGS) entry which is preliminary data.</text>
</comment>
<dbReference type="PANTHER" id="PTHR30118:SF15">
    <property type="entry name" value="TRANSCRIPTIONAL REGULATORY PROTEIN"/>
    <property type="match status" value="1"/>
</dbReference>
<keyword evidence="5" id="KW-0804">Transcription</keyword>
<proteinExistence type="inferred from homology"/>
<comment type="similarity">
    <text evidence="1">Belongs to the LysR transcriptional regulatory family.</text>
</comment>
<dbReference type="SUPFAM" id="SSF53850">
    <property type="entry name" value="Periplasmic binding protein-like II"/>
    <property type="match status" value="1"/>
</dbReference>
<dbReference type="RefSeq" id="WP_284342758.1">
    <property type="nucleotide sequence ID" value="NZ_BSNS01000024.1"/>
</dbReference>
<evidence type="ECO:0000313" key="8">
    <source>
        <dbReference type="Proteomes" id="UP001156691"/>
    </source>
</evidence>
<gene>
    <name evidence="7" type="ORF">GCM10010862_46230</name>
</gene>
<organism evidence="7 8">
    <name type="scientific">Devosia nitrariae</name>
    <dbReference type="NCBI Taxonomy" id="2071872"/>
    <lineage>
        <taxon>Bacteria</taxon>
        <taxon>Pseudomonadati</taxon>
        <taxon>Pseudomonadota</taxon>
        <taxon>Alphaproteobacteria</taxon>
        <taxon>Hyphomicrobiales</taxon>
        <taxon>Devosiaceae</taxon>
        <taxon>Devosia</taxon>
    </lineage>
</organism>
<sequence>MPVPLGDLDLNLLKVFDVLMDERSVSRAARRLGITQSSTSNALERLRRALDDRVLERSGNTMVPTRTAIELWPHVQLALAQIVTGLNSVGEFDPAALRQTVCIGMDEYSLAILGPAIEARLRAAAPRIRLVFLPATPQEDEQALFGGSLDLLIGPAWRPIAGLERSVLLHETFVAVVDANHPLVGEGETATLTIEDCVHYPHILVSRRGYVMGNVDAGMSDLGMRRTVATTTPYYASAPRFLRGTELILNMGRRLAREFGEGAGLRTFEIPMKVPGFDICLFWHPRNTRAKPHQWLRREIKAVAADVEATT</sequence>
<evidence type="ECO:0000259" key="6">
    <source>
        <dbReference type="PROSITE" id="PS50931"/>
    </source>
</evidence>
<keyword evidence="2" id="KW-0536">Nodulation</keyword>
<dbReference type="InterPro" id="IPR037402">
    <property type="entry name" value="YidZ_PBP2"/>
</dbReference>
<keyword evidence="4" id="KW-0238">DNA-binding</keyword>
<dbReference type="Gene3D" id="1.10.10.10">
    <property type="entry name" value="Winged helix-like DNA-binding domain superfamily/Winged helix DNA-binding domain"/>
    <property type="match status" value="1"/>
</dbReference>
<dbReference type="Gene3D" id="3.40.190.10">
    <property type="entry name" value="Periplasmic binding protein-like II"/>
    <property type="match status" value="2"/>
</dbReference>
<evidence type="ECO:0000313" key="7">
    <source>
        <dbReference type="EMBL" id="GLQ57364.1"/>
    </source>
</evidence>
<dbReference type="PANTHER" id="PTHR30118">
    <property type="entry name" value="HTH-TYPE TRANSCRIPTIONAL REGULATOR LEUO-RELATED"/>
    <property type="match status" value="1"/>
</dbReference>
<dbReference type="InterPro" id="IPR005119">
    <property type="entry name" value="LysR_subst-bd"/>
</dbReference>
<dbReference type="Pfam" id="PF00126">
    <property type="entry name" value="HTH_1"/>
    <property type="match status" value="1"/>
</dbReference>
<dbReference type="EMBL" id="BSNS01000024">
    <property type="protein sequence ID" value="GLQ57364.1"/>
    <property type="molecule type" value="Genomic_DNA"/>
</dbReference>
<reference evidence="8" key="1">
    <citation type="journal article" date="2019" name="Int. J. Syst. Evol. Microbiol.">
        <title>The Global Catalogue of Microorganisms (GCM) 10K type strain sequencing project: providing services to taxonomists for standard genome sequencing and annotation.</title>
        <authorList>
            <consortium name="The Broad Institute Genomics Platform"/>
            <consortium name="The Broad Institute Genome Sequencing Center for Infectious Disease"/>
            <person name="Wu L."/>
            <person name="Ma J."/>
        </authorList>
    </citation>
    <scope>NUCLEOTIDE SEQUENCE [LARGE SCALE GENOMIC DNA]</scope>
    <source>
        <strain evidence="8">NBRC 112416</strain>
    </source>
</reference>
<name>A0ABQ5WC34_9HYPH</name>